<dbReference type="GO" id="GO:0005886">
    <property type="term" value="C:plasma membrane"/>
    <property type="evidence" value="ECO:0007669"/>
    <property type="project" value="UniProtKB-SubCell"/>
</dbReference>
<dbReference type="InterPro" id="IPR000719">
    <property type="entry name" value="Prot_kinase_dom"/>
</dbReference>
<dbReference type="Gene3D" id="3.30.200.20">
    <property type="entry name" value="Phosphorylase Kinase, domain 1"/>
    <property type="match status" value="1"/>
</dbReference>
<comment type="subcellular location">
    <subcellularLocation>
        <location evidence="1">Cell membrane</location>
        <topology evidence="1">Single-pass type I membrane protein</topology>
    </subcellularLocation>
</comment>
<dbReference type="InterPro" id="IPR050528">
    <property type="entry name" value="L-type_Lectin-RKs"/>
</dbReference>
<dbReference type="InterPro" id="IPR013320">
    <property type="entry name" value="ConA-like_dom_sf"/>
</dbReference>
<dbReference type="InterPro" id="IPR001220">
    <property type="entry name" value="Legume_lectin_dom"/>
</dbReference>
<organism evidence="25 26">
    <name type="scientific">Arabidopsis thaliana</name>
    <name type="common">Mouse-ear cress</name>
    <dbReference type="NCBI Taxonomy" id="3702"/>
    <lineage>
        <taxon>Eukaryota</taxon>
        <taxon>Viridiplantae</taxon>
        <taxon>Streptophyta</taxon>
        <taxon>Embryophyta</taxon>
        <taxon>Tracheophyta</taxon>
        <taxon>Spermatophyta</taxon>
        <taxon>Magnoliopsida</taxon>
        <taxon>eudicotyledons</taxon>
        <taxon>Gunneridae</taxon>
        <taxon>Pentapetalae</taxon>
        <taxon>rosids</taxon>
        <taxon>malvids</taxon>
        <taxon>Brassicales</taxon>
        <taxon>Brassicaceae</taxon>
        <taxon>Camelineae</taxon>
        <taxon>Arabidopsis</taxon>
    </lineage>
</organism>
<name>A0A178V8I1_ARATH</name>
<evidence type="ECO:0000256" key="16">
    <source>
        <dbReference type="ARBA" id="ARBA00023170"/>
    </source>
</evidence>
<dbReference type="FunFam" id="3.30.200.20:FF:000451">
    <property type="entry name" value="L-type lectin-domain containing receptor kinase I.9"/>
    <property type="match status" value="1"/>
</dbReference>
<evidence type="ECO:0000256" key="8">
    <source>
        <dbReference type="ARBA" id="ARBA00022692"/>
    </source>
</evidence>
<evidence type="ECO:0000259" key="24">
    <source>
        <dbReference type="PROSITE" id="PS50011"/>
    </source>
</evidence>
<dbReference type="ExpressionAtlas" id="A0A178V8I1">
    <property type="expression patterns" value="baseline and differential"/>
</dbReference>
<dbReference type="FunFam" id="2.60.120.200:FF:000096">
    <property type="entry name" value="L-type lectin-domain containing receptor kinase V.9"/>
    <property type="match status" value="1"/>
</dbReference>
<keyword evidence="14 22" id="KW-1133">Transmembrane helix</keyword>
<evidence type="ECO:0000256" key="21">
    <source>
        <dbReference type="SAM" id="MobiDB-lite"/>
    </source>
</evidence>
<dbReference type="GO" id="GO:0030246">
    <property type="term" value="F:carbohydrate binding"/>
    <property type="evidence" value="ECO:0007669"/>
    <property type="project" value="UniProtKB-KW"/>
</dbReference>
<evidence type="ECO:0000256" key="4">
    <source>
        <dbReference type="ARBA" id="ARBA00012513"/>
    </source>
</evidence>
<gene>
    <name evidence="25" type="ordered locus">AXX17_At3g39280</name>
</gene>
<dbReference type="CDD" id="cd14066">
    <property type="entry name" value="STKc_IRAK"/>
    <property type="match status" value="1"/>
</dbReference>
<dbReference type="Pfam" id="PF00069">
    <property type="entry name" value="Pkinase"/>
    <property type="match status" value="1"/>
</dbReference>
<feature type="transmembrane region" description="Helical" evidence="22">
    <location>
        <begin position="235"/>
        <end position="253"/>
    </location>
</feature>
<feature type="domain" description="Protein kinase" evidence="24">
    <location>
        <begin position="344"/>
        <end position="625"/>
    </location>
</feature>
<evidence type="ECO:0000256" key="6">
    <source>
        <dbReference type="ARBA" id="ARBA00022527"/>
    </source>
</evidence>
<comment type="catalytic activity">
    <reaction evidence="19">
        <text>L-seryl-[protein] + ATP = O-phospho-L-seryl-[protein] + ADP + H(+)</text>
        <dbReference type="Rhea" id="RHEA:17989"/>
        <dbReference type="Rhea" id="RHEA-COMP:9863"/>
        <dbReference type="Rhea" id="RHEA-COMP:11604"/>
        <dbReference type="ChEBI" id="CHEBI:15378"/>
        <dbReference type="ChEBI" id="CHEBI:29999"/>
        <dbReference type="ChEBI" id="CHEBI:30616"/>
        <dbReference type="ChEBI" id="CHEBI:83421"/>
        <dbReference type="ChEBI" id="CHEBI:456216"/>
        <dbReference type="EC" id="2.7.11.1"/>
    </reaction>
</comment>
<dbReference type="InterPro" id="IPR011009">
    <property type="entry name" value="Kinase-like_dom_sf"/>
</dbReference>
<dbReference type="Gene3D" id="1.10.510.10">
    <property type="entry name" value="Transferase(Phosphotransferase) domain 1"/>
    <property type="match status" value="1"/>
</dbReference>
<dbReference type="PROSITE" id="PS00107">
    <property type="entry name" value="PROTEIN_KINASE_ATP"/>
    <property type="match status" value="1"/>
</dbReference>
<keyword evidence="10" id="KW-0430">Lectin</keyword>
<evidence type="ECO:0000313" key="25">
    <source>
        <dbReference type="EMBL" id="OAP01303.1"/>
    </source>
</evidence>
<feature type="transmembrane region" description="Helical" evidence="22">
    <location>
        <begin position="287"/>
        <end position="310"/>
    </location>
</feature>
<keyword evidence="6" id="KW-0723">Serine/threonine-protein kinase</keyword>
<dbReference type="PROSITE" id="PS00108">
    <property type="entry name" value="PROTEIN_KINASE_ST"/>
    <property type="match status" value="1"/>
</dbReference>
<evidence type="ECO:0000256" key="10">
    <source>
        <dbReference type="ARBA" id="ARBA00022734"/>
    </source>
</evidence>
<dbReference type="EMBL" id="LUHQ01000003">
    <property type="protein sequence ID" value="OAP01303.1"/>
    <property type="molecule type" value="Genomic_DNA"/>
</dbReference>
<dbReference type="AlphaFoldDB" id="A0A178V8I1"/>
<accession>A0A178V8I1</accession>
<evidence type="ECO:0000256" key="18">
    <source>
        <dbReference type="ARBA" id="ARBA00047899"/>
    </source>
</evidence>
<evidence type="ECO:0000256" key="9">
    <source>
        <dbReference type="ARBA" id="ARBA00022729"/>
    </source>
</evidence>
<evidence type="ECO:0000256" key="15">
    <source>
        <dbReference type="ARBA" id="ARBA00023136"/>
    </source>
</evidence>
<keyword evidence="15 22" id="KW-0472">Membrane</keyword>
<dbReference type="PANTHER" id="PTHR27007">
    <property type="match status" value="1"/>
</dbReference>
<dbReference type="CDD" id="cd06899">
    <property type="entry name" value="lectin_legume_LecRK_Arcelin_ConA"/>
    <property type="match status" value="1"/>
</dbReference>
<feature type="region of interest" description="Disordered" evidence="21">
    <location>
        <begin position="649"/>
        <end position="678"/>
    </location>
</feature>
<keyword evidence="5" id="KW-1003">Cell membrane</keyword>
<comment type="similarity">
    <text evidence="3">In the C-terminal section; belongs to the protein kinase superfamily. Ser/Thr protein kinase family.</text>
</comment>
<evidence type="ECO:0000256" key="13">
    <source>
        <dbReference type="ARBA" id="ARBA00022840"/>
    </source>
</evidence>
<keyword evidence="11 20" id="KW-0547">Nucleotide-binding</keyword>
<evidence type="ECO:0000256" key="17">
    <source>
        <dbReference type="ARBA" id="ARBA00023180"/>
    </source>
</evidence>
<evidence type="ECO:0000256" key="2">
    <source>
        <dbReference type="ARBA" id="ARBA00008536"/>
    </source>
</evidence>
<dbReference type="Pfam" id="PF00139">
    <property type="entry name" value="Lectin_legB"/>
    <property type="match status" value="1"/>
</dbReference>
<keyword evidence="9 23" id="KW-0732">Signal</keyword>
<evidence type="ECO:0000256" key="12">
    <source>
        <dbReference type="ARBA" id="ARBA00022777"/>
    </source>
</evidence>
<protein>
    <recommendedName>
        <fullName evidence="4">non-specific serine/threonine protein kinase</fullName>
        <ecNumber evidence="4">2.7.11.1</ecNumber>
    </recommendedName>
</protein>
<keyword evidence="16" id="KW-0675">Receptor</keyword>
<proteinExistence type="inferred from homology"/>
<dbReference type="Gene3D" id="2.60.120.200">
    <property type="match status" value="1"/>
</dbReference>
<dbReference type="InterPro" id="IPR017441">
    <property type="entry name" value="Protein_kinase_ATP_BS"/>
</dbReference>
<dbReference type="PROSITE" id="PS50011">
    <property type="entry name" value="PROTEIN_KINASE_DOM"/>
    <property type="match status" value="1"/>
</dbReference>
<feature type="chain" id="PRO_5008094720" description="non-specific serine/threonine protein kinase" evidence="23">
    <location>
        <begin position="23"/>
        <end position="753"/>
    </location>
</feature>
<dbReference type="Proteomes" id="UP000078284">
    <property type="component" value="Chromosome 3"/>
</dbReference>
<dbReference type="SMART" id="SM00220">
    <property type="entry name" value="S_TKc"/>
    <property type="match status" value="1"/>
</dbReference>
<evidence type="ECO:0000256" key="3">
    <source>
        <dbReference type="ARBA" id="ARBA00010217"/>
    </source>
</evidence>
<dbReference type="GO" id="GO:0004674">
    <property type="term" value="F:protein serine/threonine kinase activity"/>
    <property type="evidence" value="ECO:0007669"/>
    <property type="project" value="UniProtKB-KW"/>
</dbReference>
<keyword evidence="13 20" id="KW-0067">ATP-binding</keyword>
<comment type="similarity">
    <text evidence="2">In the N-terminal section; belongs to the leguminous lectin family.</text>
</comment>
<feature type="compositionally biased region" description="Low complexity" evidence="21">
    <location>
        <begin position="649"/>
        <end position="662"/>
    </location>
</feature>
<feature type="signal peptide" evidence="23">
    <location>
        <begin position="1"/>
        <end position="22"/>
    </location>
</feature>
<dbReference type="FunFam" id="1.10.510.10:FF:000108">
    <property type="entry name" value="L-type lectin-domain containing receptor kinase S.4"/>
    <property type="match status" value="1"/>
</dbReference>
<dbReference type="SUPFAM" id="SSF49899">
    <property type="entry name" value="Concanavalin A-like lectins/glucanases"/>
    <property type="match status" value="1"/>
</dbReference>
<evidence type="ECO:0000313" key="26">
    <source>
        <dbReference type="Proteomes" id="UP000078284"/>
    </source>
</evidence>
<keyword evidence="17" id="KW-0325">Glycoprotein</keyword>
<evidence type="ECO:0000256" key="22">
    <source>
        <dbReference type="SAM" id="Phobius"/>
    </source>
</evidence>
<evidence type="ECO:0000256" key="5">
    <source>
        <dbReference type="ARBA" id="ARBA00022475"/>
    </source>
</evidence>
<keyword evidence="8 22" id="KW-0812">Transmembrane</keyword>
<evidence type="ECO:0000256" key="19">
    <source>
        <dbReference type="ARBA" id="ARBA00048679"/>
    </source>
</evidence>
<evidence type="ECO:0000256" key="11">
    <source>
        <dbReference type="ARBA" id="ARBA00022741"/>
    </source>
</evidence>
<dbReference type="InterPro" id="IPR008271">
    <property type="entry name" value="Ser/Thr_kinase_AS"/>
</dbReference>
<evidence type="ECO:0000256" key="7">
    <source>
        <dbReference type="ARBA" id="ARBA00022679"/>
    </source>
</evidence>
<dbReference type="EC" id="2.7.11.1" evidence="4"/>
<reference evidence="26" key="1">
    <citation type="journal article" date="2016" name="Proc. Natl. Acad. Sci. U.S.A.">
        <title>Chromosome-level assembly of Arabidopsis thaliana Ler reveals the extent of translocation and inversion polymorphisms.</title>
        <authorList>
            <person name="Zapata L."/>
            <person name="Ding J."/>
            <person name="Willing E.M."/>
            <person name="Hartwig B."/>
            <person name="Bezdan D."/>
            <person name="Jiao W.B."/>
            <person name="Patel V."/>
            <person name="Velikkakam James G."/>
            <person name="Koornneef M."/>
            <person name="Ossowski S."/>
            <person name="Schneeberger K."/>
        </authorList>
    </citation>
    <scope>NUCLEOTIDE SEQUENCE [LARGE SCALE GENOMIC DNA]</scope>
    <source>
        <strain evidence="26">cv. Landsberg erecta</strain>
    </source>
</reference>
<keyword evidence="7" id="KW-0808">Transferase</keyword>
<dbReference type="GO" id="GO:0005524">
    <property type="term" value="F:ATP binding"/>
    <property type="evidence" value="ECO:0007669"/>
    <property type="project" value="UniProtKB-UniRule"/>
</dbReference>
<evidence type="ECO:0000256" key="14">
    <source>
        <dbReference type="ARBA" id="ARBA00022989"/>
    </source>
</evidence>
<comment type="caution">
    <text evidence="25">The sequence shown here is derived from an EMBL/GenBank/DDBJ whole genome shotgun (WGS) entry which is preliminary data.</text>
</comment>
<sequence>MSEGLFLFCLISSFHLISFSTSSKDSSFVFNGFDQSNLSLDGSATLLPNGLLQLAKDSQHQMGHAFIKKPIVFSSSKPLSFSTHFVCALVPKPGFEGGHGITFVISPTVDFTRAQPTRYMGIFNASTNGSPSSHLFAVELDTVRNPDFRETNNNHVGIDVNNPISVESAPASYFSKTAQKNVSINLSSGKPIQVWVDYHGNVLNVSVAPLEAEKPSLPLLSRSMNLSEIFSSRRLFVGFAAATGTSISYHYLLGWSFSTNRELSQLLDFSKLPQVPRPRAEHKKVQFALIIALPVILAIVGMAVLAGVYYHRKKKYAEVSEPWEKKYGTHRFSYKSLYIATKGFHKDRFLGRGGFGEVYRGDLPLNKTVAVKRVSHDGEQGMKQFVAEVVSMKSLKHRNLVPLLGYCRRKGELLLVSEYMPNGSLDQHLFDDQSPVLSWSQRFVILKGIASALFYLHTEAEQVVLHRDIKASNVMLDAELNGRLGDFGMARFHDHGGNAATTAAVGTVGYMAPELITMGASTVTDVYAFGVFLLEVACGRKPVEFGVQVEKRFLIKWVCECWKKDSLLDAKDPRLGEEFVPEEVELVMKLGLLCTNIVPESRPAMGQVVLYLSGNLPLPDFSPYTLGIGSFTPVVVDAASLTVSFTSRNWSAPSASSSSANNSKDHEQALESKSSLNVVAESEDIESRLSKLNSDSSSSSSRNIVADDGAVFIHPATEKNVAKDFDLEALLLEGMYVSHYLITMECSKRNFRV</sequence>
<evidence type="ECO:0000256" key="23">
    <source>
        <dbReference type="SAM" id="SignalP"/>
    </source>
</evidence>
<dbReference type="SUPFAM" id="SSF56112">
    <property type="entry name" value="Protein kinase-like (PK-like)"/>
    <property type="match status" value="1"/>
</dbReference>
<comment type="catalytic activity">
    <reaction evidence="18">
        <text>L-threonyl-[protein] + ATP = O-phospho-L-threonyl-[protein] + ADP + H(+)</text>
        <dbReference type="Rhea" id="RHEA:46608"/>
        <dbReference type="Rhea" id="RHEA-COMP:11060"/>
        <dbReference type="Rhea" id="RHEA-COMP:11605"/>
        <dbReference type="ChEBI" id="CHEBI:15378"/>
        <dbReference type="ChEBI" id="CHEBI:30013"/>
        <dbReference type="ChEBI" id="CHEBI:30616"/>
        <dbReference type="ChEBI" id="CHEBI:61977"/>
        <dbReference type="ChEBI" id="CHEBI:456216"/>
        <dbReference type="EC" id="2.7.11.1"/>
    </reaction>
</comment>
<feature type="binding site" evidence="20">
    <location>
        <position position="372"/>
    </location>
    <ligand>
        <name>ATP</name>
        <dbReference type="ChEBI" id="CHEBI:30616"/>
    </ligand>
</feature>
<evidence type="ECO:0000256" key="1">
    <source>
        <dbReference type="ARBA" id="ARBA00004251"/>
    </source>
</evidence>
<evidence type="ECO:0000256" key="20">
    <source>
        <dbReference type="PROSITE-ProRule" id="PRU10141"/>
    </source>
</evidence>
<keyword evidence="12" id="KW-0418">Kinase</keyword>